<dbReference type="GO" id="GO:0005524">
    <property type="term" value="F:ATP binding"/>
    <property type="evidence" value="ECO:0007669"/>
    <property type="project" value="UniProtKB-KW"/>
</dbReference>
<dbReference type="GO" id="GO:0051301">
    <property type="term" value="P:cell division"/>
    <property type="evidence" value="ECO:0007669"/>
    <property type="project" value="UniProtKB-KW"/>
</dbReference>
<dbReference type="GO" id="GO:0032153">
    <property type="term" value="C:cell division site"/>
    <property type="evidence" value="ECO:0007669"/>
    <property type="project" value="TreeGrafter"/>
</dbReference>
<dbReference type="Proteomes" id="UP000306753">
    <property type="component" value="Unassembled WGS sequence"/>
</dbReference>
<dbReference type="SUPFAM" id="SSF52540">
    <property type="entry name" value="P-loop containing nucleoside triphosphate hydrolases"/>
    <property type="match status" value="1"/>
</dbReference>
<dbReference type="InterPro" id="IPR027417">
    <property type="entry name" value="P-loop_NTPase"/>
</dbReference>
<sequence>MLPDPSLDAPQRQALAAMADWLETALVPHRAWRRRPPAGIYLWGGVGRGKSLLMDALFAVAPVSSKRRVHFHGFLQELQQRSLAYSGQPEPLALVARDIAGQAKLLCFDEFHVHDIGDAILLGRLIGYLLEAGVLLVLTSNYAPPALCPNPLHHSRFEPFIRLIEQRLKIIELDSPTDYRTVAPRDWGLYCWSDSAQTHPLIEAQFADGLPGIVQLDRFCLSAQRQREQGAWFRFSELFERPTSTRDYLELCSRFADLAVSGIPALSGLSLDVQQRFLNFVDIAYDAGVRLSLGSEVSLGALCQGAVQQDFSRTCSRLAQLRQVGPRFQPTPG</sequence>
<dbReference type="PANTHER" id="PTHR12169:SF6">
    <property type="entry name" value="AFG1-LIKE ATPASE"/>
    <property type="match status" value="1"/>
</dbReference>
<comment type="caution">
    <text evidence="3">The sequence shown here is derived from an EMBL/GenBank/DDBJ whole genome shotgun (WGS) entry which is preliminary data.</text>
</comment>
<dbReference type="PANTHER" id="PTHR12169">
    <property type="entry name" value="ATPASE N2B"/>
    <property type="match status" value="1"/>
</dbReference>
<gene>
    <name evidence="3" type="ORF">DN820_21450</name>
</gene>
<keyword evidence="4" id="KW-1185">Reference proteome</keyword>
<organism evidence="3 4">
    <name type="scientific">Stutzerimonas nosocomialis</name>
    <dbReference type="NCBI Taxonomy" id="1056496"/>
    <lineage>
        <taxon>Bacteria</taxon>
        <taxon>Pseudomonadati</taxon>
        <taxon>Pseudomonadota</taxon>
        <taxon>Gammaproteobacteria</taxon>
        <taxon>Pseudomonadales</taxon>
        <taxon>Pseudomonadaceae</taxon>
        <taxon>Stutzerimonas</taxon>
    </lineage>
</organism>
<keyword evidence="1" id="KW-0547">Nucleotide-binding</keyword>
<dbReference type="AlphaFoldDB" id="A0A5R9Q8A3"/>
<reference evidence="3 4" key="1">
    <citation type="journal article" date="2017" name="Eur. J. Clin. Microbiol. Infect. Dis.">
        <title>Uncommonly isolated clinical Pseudomonas: identification and phylogenetic assignation.</title>
        <authorList>
            <person name="Mulet M."/>
            <person name="Gomila M."/>
            <person name="Ramirez A."/>
            <person name="Cardew S."/>
            <person name="Moore E.R."/>
            <person name="Lalucat J."/>
            <person name="Garcia-Valdes E."/>
        </authorList>
    </citation>
    <scope>NUCLEOTIDE SEQUENCE [LARGE SCALE GENOMIC DNA]</scope>
    <source>
        <strain evidence="3 4">SD129</strain>
    </source>
</reference>
<keyword evidence="2" id="KW-0067">ATP-binding</keyword>
<evidence type="ECO:0000313" key="3">
    <source>
        <dbReference type="EMBL" id="TLX61434.1"/>
    </source>
</evidence>
<dbReference type="NCBIfam" id="NF040713">
    <property type="entry name" value="ZapE"/>
    <property type="match status" value="1"/>
</dbReference>
<name>A0A5R9Q8A3_9GAMM</name>
<dbReference type="Pfam" id="PF03969">
    <property type="entry name" value="AFG1_ATPase"/>
    <property type="match status" value="1"/>
</dbReference>
<evidence type="ECO:0000256" key="1">
    <source>
        <dbReference type="ARBA" id="ARBA00022741"/>
    </source>
</evidence>
<keyword evidence="3" id="KW-0131">Cell cycle</keyword>
<proteinExistence type="predicted"/>
<dbReference type="Gene3D" id="3.40.50.300">
    <property type="entry name" value="P-loop containing nucleotide triphosphate hydrolases"/>
    <property type="match status" value="1"/>
</dbReference>
<protein>
    <submittedName>
        <fullName evidence="3">Cell division protein ZapE</fullName>
    </submittedName>
</protein>
<keyword evidence="3" id="KW-0132">Cell division</keyword>
<accession>A0A5R9Q8A3</accession>
<evidence type="ECO:0000313" key="4">
    <source>
        <dbReference type="Proteomes" id="UP000306753"/>
    </source>
</evidence>
<dbReference type="EMBL" id="QLAG01000047">
    <property type="protein sequence ID" value="TLX61434.1"/>
    <property type="molecule type" value="Genomic_DNA"/>
</dbReference>
<dbReference type="GO" id="GO:0016887">
    <property type="term" value="F:ATP hydrolysis activity"/>
    <property type="evidence" value="ECO:0007669"/>
    <property type="project" value="InterPro"/>
</dbReference>
<dbReference type="InterPro" id="IPR005654">
    <property type="entry name" value="ATPase_AFG1-like"/>
</dbReference>
<dbReference type="GO" id="GO:0005737">
    <property type="term" value="C:cytoplasm"/>
    <property type="evidence" value="ECO:0007669"/>
    <property type="project" value="TreeGrafter"/>
</dbReference>
<evidence type="ECO:0000256" key="2">
    <source>
        <dbReference type="ARBA" id="ARBA00022840"/>
    </source>
</evidence>